<evidence type="ECO:0000313" key="3">
    <source>
        <dbReference type="EMBL" id="GEL19994.1"/>
    </source>
</evidence>
<organism evidence="3 4">
    <name type="scientific">Pseudonocardia asaccharolytica DSM 44247 = NBRC 16224</name>
    <dbReference type="NCBI Taxonomy" id="1123024"/>
    <lineage>
        <taxon>Bacteria</taxon>
        <taxon>Bacillati</taxon>
        <taxon>Actinomycetota</taxon>
        <taxon>Actinomycetes</taxon>
        <taxon>Pseudonocardiales</taxon>
        <taxon>Pseudonocardiaceae</taxon>
        <taxon>Pseudonocardia</taxon>
    </lineage>
</organism>
<evidence type="ECO:0000256" key="2">
    <source>
        <dbReference type="SAM" id="Phobius"/>
    </source>
</evidence>
<dbReference type="STRING" id="1123024.GCA_000423625_00959"/>
<comment type="caution">
    <text evidence="3">The sequence shown here is derived from an EMBL/GenBank/DDBJ whole genome shotgun (WGS) entry which is preliminary data.</text>
</comment>
<feature type="transmembrane region" description="Helical" evidence="2">
    <location>
        <begin position="210"/>
        <end position="231"/>
    </location>
</feature>
<keyword evidence="2" id="KW-1133">Transmembrane helix</keyword>
<feature type="region of interest" description="Disordered" evidence="1">
    <location>
        <begin position="1"/>
        <end position="85"/>
    </location>
</feature>
<dbReference type="EMBL" id="BJVI01000052">
    <property type="protein sequence ID" value="GEL19994.1"/>
    <property type="molecule type" value="Genomic_DNA"/>
</dbReference>
<keyword evidence="4" id="KW-1185">Reference proteome</keyword>
<keyword evidence="2" id="KW-0812">Transmembrane</keyword>
<feature type="compositionally biased region" description="Low complexity" evidence="1">
    <location>
        <begin position="22"/>
        <end position="43"/>
    </location>
</feature>
<dbReference type="Proteomes" id="UP000321328">
    <property type="component" value="Unassembled WGS sequence"/>
</dbReference>
<accession>A0A511D8L0</accession>
<feature type="compositionally biased region" description="Pro residues" evidence="1">
    <location>
        <begin position="65"/>
        <end position="83"/>
    </location>
</feature>
<feature type="transmembrane region" description="Helical" evidence="2">
    <location>
        <begin position="177"/>
        <end position="204"/>
    </location>
</feature>
<feature type="transmembrane region" description="Helical" evidence="2">
    <location>
        <begin position="111"/>
        <end position="134"/>
    </location>
</feature>
<dbReference type="AlphaFoldDB" id="A0A511D8L0"/>
<feature type="transmembrane region" description="Helical" evidence="2">
    <location>
        <begin position="140"/>
        <end position="165"/>
    </location>
</feature>
<keyword evidence="2" id="KW-0472">Membrane</keyword>
<name>A0A511D8L0_9PSEU</name>
<dbReference type="RefSeq" id="WP_186814231.1">
    <property type="nucleotide sequence ID" value="NZ_AUII01000003.1"/>
</dbReference>
<reference evidence="3 4" key="1">
    <citation type="submission" date="2019-07" db="EMBL/GenBank/DDBJ databases">
        <title>Whole genome shotgun sequence of Pseudonocardia asaccharolytica NBRC 16224.</title>
        <authorList>
            <person name="Hosoyama A."/>
            <person name="Uohara A."/>
            <person name="Ohji S."/>
            <person name="Ichikawa N."/>
        </authorList>
    </citation>
    <scope>NUCLEOTIDE SEQUENCE [LARGE SCALE GENOMIC DNA]</scope>
    <source>
        <strain evidence="3 4">NBRC 16224</strain>
    </source>
</reference>
<protein>
    <submittedName>
        <fullName evidence="3">Uncharacterized protein</fullName>
    </submittedName>
</protein>
<evidence type="ECO:0000256" key="1">
    <source>
        <dbReference type="SAM" id="MobiDB-lite"/>
    </source>
</evidence>
<evidence type="ECO:0000313" key="4">
    <source>
        <dbReference type="Proteomes" id="UP000321328"/>
    </source>
</evidence>
<sequence length="240" mass="24430">MTTPPDPSWQGQPDWQAPHNVPPGYGTPAPQQGGYPQPGAPSGWGPPPGAEPGYGPPAGYGQPGHGPPPGYGPPPGAHPPPPGGSGLSIAAVRSAYADARPPKEVHQAFRALMVALAIGVLSSIVGLVFTAMLLSNLSGGYGLGGSVFSLIITLIIYGLAVFVAVQMRAGRSWARTTIAVLGGIGLVLGVVGLFASFGLAAAVYGGLYTTLTLLLNVVQLALIAAALYLMFRPNVNGYFR</sequence>
<proteinExistence type="predicted"/>
<gene>
    <name evidence="3" type="ORF">PA7_38310</name>
</gene>